<dbReference type="Pfam" id="PF02558">
    <property type="entry name" value="ApbA"/>
    <property type="match status" value="1"/>
</dbReference>
<dbReference type="Proteomes" id="UP001295740">
    <property type="component" value="Unassembled WGS sequence"/>
</dbReference>
<dbReference type="PANTHER" id="PTHR43765:SF2">
    <property type="entry name" value="2-DEHYDROPANTOATE 2-REDUCTASE"/>
    <property type="match status" value="1"/>
</dbReference>
<name>A0AAI8VL84_9PEZI</name>
<dbReference type="InterPro" id="IPR013752">
    <property type="entry name" value="KPA_reductase"/>
</dbReference>
<dbReference type="AlphaFoldDB" id="A0AAI8VL84"/>
<dbReference type="EMBL" id="CAUWAG010000008">
    <property type="protein sequence ID" value="CAJ2506385.1"/>
    <property type="molecule type" value="Genomic_DNA"/>
</dbReference>
<proteinExistence type="inferred from homology"/>
<keyword evidence="2" id="KW-0521">NADP</keyword>
<comment type="similarity">
    <text evidence="1">Belongs to the ketopantoate reductase family.</text>
</comment>
<evidence type="ECO:0000256" key="2">
    <source>
        <dbReference type="ARBA" id="ARBA00022857"/>
    </source>
</evidence>
<gene>
    <name evidence="6" type="ORF">KHLLAP_LOCUS6853</name>
</gene>
<protein>
    <submittedName>
        <fullName evidence="6">Uu.00g005150.m01.CDS01</fullName>
    </submittedName>
</protein>
<evidence type="ECO:0000313" key="6">
    <source>
        <dbReference type="EMBL" id="CAJ2506385.1"/>
    </source>
</evidence>
<dbReference type="GO" id="GO:0005739">
    <property type="term" value="C:mitochondrion"/>
    <property type="evidence" value="ECO:0007669"/>
    <property type="project" value="TreeGrafter"/>
</dbReference>
<keyword evidence="7" id="KW-1185">Reference proteome</keyword>
<sequence>MRLGIRMPRVACRTPIGFLEWNLRSKGSTCRRVLHMTSQRASGNSQQVPATWLRRVLEDDHKPPKLYAWTPDSISSGAARLKKTAGANSGDDERRRIHILGIGNMGRLYATCLAKLANRPPIALVVHRKELLEHWVSQPGIEFTRHGKVGKNTDFDIEWWTDEQPTQGPVTEPASGRGISNLVVATKASDAIPQVDRLRGYLDSNSTVAFTQNGMCKLWPPFGEQYVRARFPGATSPSWIACVTTHGVISLGPFRSIHASPADAWVGSVMMPKPKPENNTAGEGPSYLIEQIANAPDLAARRVSMKELWVAQLEKLVVNAVINPLTAVLDCKNGELFVERGDGLSEVIDRLLDEASRTLRALVRDPANDEIFAEPATKDRDGYALEHVARRLAQAHEELDRRFALPRLREMLLGVAAKVTENTSSMLQDVRAGKQTEINDFNGWLVETARYLDGDIRLPTHERLIALVKARTTLTREEICERLLA</sequence>
<dbReference type="SUPFAM" id="SSF48179">
    <property type="entry name" value="6-phosphogluconate dehydrogenase C-terminal domain-like"/>
    <property type="match status" value="1"/>
</dbReference>
<dbReference type="InterPro" id="IPR036291">
    <property type="entry name" value="NAD(P)-bd_dom_sf"/>
</dbReference>
<dbReference type="InterPro" id="IPR008927">
    <property type="entry name" value="6-PGluconate_DH-like_C_sf"/>
</dbReference>
<dbReference type="InterPro" id="IPR013332">
    <property type="entry name" value="KPR_N"/>
</dbReference>
<dbReference type="InterPro" id="IPR013328">
    <property type="entry name" value="6PGD_dom2"/>
</dbReference>
<evidence type="ECO:0000259" key="5">
    <source>
        <dbReference type="Pfam" id="PF08546"/>
    </source>
</evidence>
<dbReference type="InterPro" id="IPR050838">
    <property type="entry name" value="Ketopantoate_reductase"/>
</dbReference>
<evidence type="ECO:0000313" key="7">
    <source>
        <dbReference type="Proteomes" id="UP001295740"/>
    </source>
</evidence>
<dbReference type="GO" id="GO:0050661">
    <property type="term" value="F:NADP binding"/>
    <property type="evidence" value="ECO:0007669"/>
    <property type="project" value="TreeGrafter"/>
</dbReference>
<dbReference type="PANTHER" id="PTHR43765">
    <property type="entry name" value="2-DEHYDROPANTOATE 2-REDUCTASE-RELATED"/>
    <property type="match status" value="1"/>
</dbReference>
<keyword evidence="3" id="KW-0560">Oxidoreductase</keyword>
<dbReference type="Pfam" id="PF08546">
    <property type="entry name" value="ApbA_C"/>
    <property type="match status" value="1"/>
</dbReference>
<dbReference type="SUPFAM" id="SSF51735">
    <property type="entry name" value="NAD(P)-binding Rossmann-fold domains"/>
    <property type="match status" value="1"/>
</dbReference>
<dbReference type="GO" id="GO:0008677">
    <property type="term" value="F:2-dehydropantoate 2-reductase activity"/>
    <property type="evidence" value="ECO:0007669"/>
    <property type="project" value="TreeGrafter"/>
</dbReference>
<organism evidence="6 7">
    <name type="scientific">Anthostomella pinea</name>
    <dbReference type="NCBI Taxonomy" id="933095"/>
    <lineage>
        <taxon>Eukaryota</taxon>
        <taxon>Fungi</taxon>
        <taxon>Dikarya</taxon>
        <taxon>Ascomycota</taxon>
        <taxon>Pezizomycotina</taxon>
        <taxon>Sordariomycetes</taxon>
        <taxon>Xylariomycetidae</taxon>
        <taxon>Xylariales</taxon>
        <taxon>Xylariaceae</taxon>
        <taxon>Anthostomella</taxon>
    </lineage>
</organism>
<feature type="domain" description="Ketopantoate reductase N-terminal" evidence="4">
    <location>
        <begin position="97"/>
        <end position="268"/>
    </location>
</feature>
<accession>A0AAI8VL84</accession>
<evidence type="ECO:0000259" key="4">
    <source>
        <dbReference type="Pfam" id="PF02558"/>
    </source>
</evidence>
<feature type="domain" description="Ketopantoate reductase C-terminal" evidence="5">
    <location>
        <begin position="311"/>
        <end position="471"/>
    </location>
</feature>
<dbReference type="Gene3D" id="1.10.1040.10">
    <property type="entry name" value="N-(1-d-carboxylethyl)-l-norvaline Dehydrogenase, domain 2"/>
    <property type="match status" value="1"/>
</dbReference>
<dbReference type="Gene3D" id="3.40.50.720">
    <property type="entry name" value="NAD(P)-binding Rossmann-like Domain"/>
    <property type="match status" value="1"/>
</dbReference>
<evidence type="ECO:0000256" key="3">
    <source>
        <dbReference type="ARBA" id="ARBA00023002"/>
    </source>
</evidence>
<evidence type="ECO:0000256" key="1">
    <source>
        <dbReference type="ARBA" id="ARBA00007870"/>
    </source>
</evidence>
<comment type="caution">
    <text evidence="6">The sequence shown here is derived from an EMBL/GenBank/DDBJ whole genome shotgun (WGS) entry which is preliminary data.</text>
</comment>
<reference evidence="6" key="1">
    <citation type="submission" date="2023-10" db="EMBL/GenBank/DDBJ databases">
        <authorList>
            <person name="Hackl T."/>
        </authorList>
    </citation>
    <scope>NUCLEOTIDE SEQUENCE</scope>
</reference>